<dbReference type="PANTHER" id="PTHR43031:SF16">
    <property type="entry name" value="OXIDOREDUCTASE"/>
    <property type="match status" value="1"/>
</dbReference>
<organism evidence="2 3">
    <name type="scientific">Owenweeksia hongkongensis (strain DSM 17368 / CIP 108786 / JCM 12287 / NRRL B-23963 / UST20020801)</name>
    <dbReference type="NCBI Taxonomy" id="926562"/>
    <lineage>
        <taxon>Bacteria</taxon>
        <taxon>Pseudomonadati</taxon>
        <taxon>Bacteroidota</taxon>
        <taxon>Flavobacteriia</taxon>
        <taxon>Flavobacteriales</taxon>
        <taxon>Owenweeksiaceae</taxon>
        <taxon>Owenweeksia</taxon>
    </lineage>
</organism>
<dbReference type="HOGENOM" id="CLU_089574_5_0_10"/>
<dbReference type="KEGG" id="oho:Oweho_2918"/>
<dbReference type="EMBL" id="CP003156">
    <property type="protein sequence ID" value="AEV33875.1"/>
    <property type="molecule type" value="Genomic_DNA"/>
</dbReference>
<dbReference type="Proteomes" id="UP000005631">
    <property type="component" value="Chromosome"/>
</dbReference>
<dbReference type="CDD" id="cd00158">
    <property type="entry name" value="RHOD"/>
    <property type="match status" value="1"/>
</dbReference>
<dbReference type="AlphaFoldDB" id="G8R1D2"/>
<proteinExistence type="predicted"/>
<evidence type="ECO:0000313" key="3">
    <source>
        <dbReference type="Proteomes" id="UP000005631"/>
    </source>
</evidence>
<dbReference type="RefSeq" id="WP_014203224.1">
    <property type="nucleotide sequence ID" value="NC_016599.1"/>
</dbReference>
<dbReference type="PROSITE" id="PS50206">
    <property type="entry name" value="RHODANESE_3"/>
    <property type="match status" value="1"/>
</dbReference>
<evidence type="ECO:0000259" key="1">
    <source>
        <dbReference type="PROSITE" id="PS50206"/>
    </source>
</evidence>
<name>G8R1D2_OWEHD</name>
<keyword evidence="3" id="KW-1185">Reference proteome</keyword>
<feature type="domain" description="Rhodanese" evidence="1">
    <location>
        <begin position="53"/>
        <end position="142"/>
    </location>
</feature>
<dbReference type="GO" id="GO:0016740">
    <property type="term" value="F:transferase activity"/>
    <property type="evidence" value="ECO:0007669"/>
    <property type="project" value="UniProtKB-KW"/>
</dbReference>
<dbReference type="eggNOG" id="COG0607">
    <property type="taxonomic scope" value="Bacteria"/>
</dbReference>
<protein>
    <submittedName>
        <fullName evidence="2">Rhodanese-related sulfurtransferase</fullName>
    </submittedName>
</protein>
<dbReference type="SUPFAM" id="SSF52821">
    <property type="entry name" value="Rhodanese/Cell cycle control phosphatase"/>
    <property type="match status" value="1"/>
</dbReference>
<keyword evidence="2" id="KW-0808">Transferase</keyword>
<evidence type="ECO:0000313" key="2">
    <source>
        <dbReference type="EMBL" id="AEV33875.1"/>
    </source>
</evidence>
<dbReference type="NCBIfam" id="NF045521">
    <property type="entry name" value="rhoda_near_glyco"/>
    <property type="match status" value="1"/>
</dbReference>
<dbReference type="InterPro" id="IPR001763">
    <property type="entry name" value="Rhodanese-like_dom"/>
</dbReference>
<dbReference type="InterPro" id="IPR050229">
    <property type="entry name" value="GlpE_sulfurtransferase"/>
</dbReference>
<reference evidence="2 3" key="1">
    <citation type="journal article" date="2012" name="Stand. Genomic Sci.">
        <title>Genome sequence of the orange-pigmented seawater bacterium Owenweeksia hongkongensis type strain (UST20020801(T)).</title>
        <authorList>
            <person name="Riedel T."/>
            <person name="Held B."/>
            <person name="Nolan M."/>
            <person name="Lucas S."/>
            <person name="Lapidus A."/>
            <person name="Tice H."/>
            <person name="Del Rio T.G."/>
            <person name="Cheng J.F."/>
            <person name="Han C."/>
            <person name="Tapia R."/>
            <person name="Goodwin L.A."/>
            <person name="Pitluck S."/>
            <person name="Liolios K."/>
            <person name="Mavromatis K."/>
            <person name="Pagani I."/>
            <person name="Ivanova N."/>
            <person name="Mikhailova N."/>
            <person name="Pati A."/>
            <person name="Chen A."/>
            <person name="Palaniappan K."/>
            <person name="Rohde M."/>
            <person name="Tindall B.J."/>
            <person name="Detter J.C."/>
            <person name="Goker M."/>
            <person name="Woyke T."/>
            <person name="Bristow J."/>
            <person name="Eisen J.A."/>
            <person name="Markowitz V."/>
            <person name="Hugenholtz P."/>
            <person name="Klenk H.P."/>
            <person name="Kyrpides N.C."/>
        </authorList>
    </citation>
    <scope>NUCLEOTIDE SEQUENCE</scope>
    <source>
        <strain evidence="3">DSM 17368 / JCM 12287 / NRRL B-23963</strain>
    </source>
</reference>
<dbReference type="Gene3D" id="3.40.250.10">
    <property type="entry name" value="Rhodanese-like domain"/>
    <property type="match status" value="1"/>
</dbReference>
<sequence>MSIPVQFYILGILFLLHLPAMAQKKVESKAYGIMLDGLLSDTVPAVSVEQLAKMDDVVTLDSRSKEEYEVSHMKNAIWVGYEDFTLDRVPENLKNKKLVVYCSVGARSQKVTTKLLEAGYNNVSNLYGGIFEWINQNHPVYNDEGQTKKIHPYNFVWGLWLSEGEKSYD</sequence>
<dbReference type="Pfam" id="PF00581">
    <property type="entry name" value="Rhodanese"/>
    <property type="match status" value="1"/>
</dbReference>
<accession>G8R1D2</accession>
<dbReference type="SMART" id="SM00450">
    <property type="entry name" value="RHOD"/>
    <property type="match status" value="1"/>
</dbReference>
<gene>
    <name evidence="2" type="ordered locus">Oweho_2918</name>
</gene>
<dbReference type="STRING" id="926562.Oweho_2918"/>
<dbReference type="PANTHER" id="PTHR43031">
    <property type="entry name" value="FAD-DEPENDENT OXIDOREDUCTASE"/>
    <property type="match status" value="1"/>
</dbReference>
<dbReference type="InterPro" id="IPR036873">
    <property type="entry name" value="Rhodanese-like_dom_sf"/>
</dbReference>